<feature type="transmembrane region" description="Helical" evidence="1">
    <location>
        <begin position="450"/>
        <end position="475"/>
    </location>
</feature>
<feature type="transmembrane region" description="Helical" evidence="1">
    <location>
        <begin position="21"/>
        <end position="49"/>
    </location>
</feature>
<reference evidence="2 3" key="1">
    <citation type="submission" date="2018-09" db="EMBL/GenBank/DDBJ databases">
        <title>Novel species of Cryobacterium.</title>
        <authorList>
            <person name="Liu Q."/>
            <person name="Xin Y.-H."/>
        </authorList>
    </citation>
    <scope>NUCLEOTIDE SEQUENCE [LARGE SCALE GENOMIC DNA]</scope>
    <source>
        <strain evidence="2 3">Hh39</strain>
    </source>
</reference>
<feature type="transmembrane region" description="Helical" evidence="1">
    <location>
        <begin position="372"/>
        <end position="395"/>
    </location>
</feature>
<feature type="transmembrane region" description="Helical" evidence="1">
    <location>
        <begin position="129"/>
        <end position="151"/>
    </location>
</feature>
<feature type="transmembrane region" description="Helical" evidence="1">
    <location>
        <begin position="55"/>
        <end position="78"/>
    </location>
</feature>
<keyword evidence="3" id="KW-1185">Reference proteome</keyword>
<evidence type="ECO:0000313" key="3">
    <source>
        <dbReference type="Proteomes" id="UP000272015"/>
    </source>
</evidence>
<feature type="transmembrane region" description="Helical" evidence="1">
    <location>
        <begin position="233"/>
        <end position="251"/>
    </location>
</feature>
<protein>
    <submittedName>
        <fullName evidence="2">Transporter</fullName>
    </submittedName>
</protein>
<comment type="caution">
    <text evidence="2">The sequence shown here is derived from an EMBL/GenBank/DDBJ whole genome shotgun (WGS) entry which is preliminary data.</text>
</comment>
<dbReference type="OrthoDB" id="3261041at2"/>
<proteinExistence type="predicted"/>
<dbReference type="AlphaFoldDB" id="A0A3A5MKB9"/>
<feature type="transmembrane region" description="Helical" evidence="1">
    <location>
        <begin position="401"/>
        <end position="429"/>
    </location>
</feature>
<evidence type="ECO:0000313" key="2">
    <source>
        <dbReference type="EMBL" id="RJT85319.1"/>
    </source>
</evidence>
<keyword evidence="1" id="KW-0812">Transmembrane</keyword>
<sequence>MVRHLLALRFLVLKNTLRRSPWQLVGVLFGAVYGVGLLGGGLLGLIALGTQPADVAGTIVTLGGSLLVLGWVLIPLIASGVDQTLDTMKLRTFPIPLNTLLRGLFVCGVLGVPGVVTLLLSLATAATWWRHPLIALAAVVCALVAVATCVVGSRMVVSLSSVFSSGRRFKEIAGLIGLIPLVLAGPIIGYFTAGIGGGPLGDFTALANALGWTPFGVIWAVPAELAAGHYGLAAVKFVLGLAVLVAATLLWRRGLAIELVTPPHSANRTTGLGKLGFFARLPATPAGAVAARSLTYWMRDPRYLRQLVSLIVAPALMIFYSILFNSLGYLNAIGPIVALVLSLAIFSDVSYDSTAFAAHLSSGLRGIDDRLGRVWAIALFAVPVVFVVNVVSVAFSGSWGLLPGVLGLSIGLLLSGFGLSSVTSATVVVPVPAPGDSPFKSPPGAGFSNVASTAATWGILLLLVLPEIALLIIGAVTGQALWGWLTLLVGLVLGAFYLRLGVRRGGARLDVRGADLFEKLARHA</sequence>
<keyword evidence="1" id="KW-1133">Transmembrane helix</keyword>
<feature type="transmembrane region" description="Helical" evidence="1">
    <location>
        <begin position="481"/>
        <end position="502"/>
    </location>
</feature>
<dbReference type="EMBL" id="QZVS01000096">
    <property type="protein sequence ID" value="RJT85319.1"/>
    <property type="molecule type" value="Genomic_DNA"/>
</dbReference>
<evidence type="ECO:0000256" key="1">
    <source>
        <dbReference type="SAM" id="Phobius"/>
    </source>
</evidence>
<gene>
    <name evidence="2" type="ORF">D6T64_20300</name>
</gene>
<feature type="transmembrane region" description="Helical" evidence="1">
    <location>
        <begin position="172"/>
        <end position="191"/>
    </location>
</feature>
<keyword evidence="1" id="KW-0472">Membrane</keyword>
<organism evidence="2 3">
    <name type="scientific">Cryobacterium melibiosiphilum</name>
    <dbReference type="NCBI Taxonomy" id="995039"/>
    <lineage>
        <taxon>Bacteria</taxon>
        <taxon>Bacillati</taxon>
        <taxon>Actinomycetota</taxon>
        <taxon>Actinomycetes</taxon>
        <taxon>Micrococcales</taxon>
        <taxon>Microbacteriaceae</taxon>
        <taxon>Cryobacterium</taxon>
    </lineage>
</organism>
<dbReference type="Proteomes" id="UP000272015">
    <property type="component" value="Unassembled WGS sequence"/>
</dbReference>
<feature type="transmembrane region" description="Helical" evidence="1">
    <location>
        <begin position="303"/>
        <end position="323"/>
    </location>
</feature>
<name>A0A3A5MKB9_9MICO</name>
<accession>A0A3A5MKB9</accession>
<feature type="transmembrane region" description="Helical" evidence="1">
    <location>
        <begin position="329"/>
        <end position="351"/>
    </location>
</feature>
<feature type="transmembrane region" description="Helical" evidence="1">
    <location>
        <begin position="99"/>
        <end position="123"/>
    </location>
</feature>